<organism evidence="2 3">
    <name type="scientific">Iphiclides podalirius</name>
    <name type="common">scarce swallowtail</name>
    <dbReference type="NCBI Taxonomy" id="110791"/>
    <lineage>
        <taxon>Eukaryota</taxon>
        <taxon>Metazoa</taxon>
        <taxon>Ecdysozoa</taxon>
        <taxon>Arthropoda</taxon>
        <taxon>Hexapoda</taxon>
        <taxon>Insecta</taxon>
        <taxon>Pterygota</taxon>
        <taxon>Neoptera</taxon>
        <taxon>Endopterygota</taxon>
        <taxon>Lepidoptera</taxon>
        <taxon>Glossata</taxon>
        <taxon>Ditrysia</taxon>
        <taxon>Papilionoidea</taxon>
        <taxon>Papilionidae</taxon>
        <taxon>Papilioninae</taxon>
        <taxon>Iphiclides</taxon>
    </lineage>
</organism>
<name>A0ABN8IMP5_9NEOP</name>
<evidence type="ECO:0000313" key="2">
    <source>
        <dbReference type="EMBL" id="CAH2058316.1"/>
    </source>
</evidence>
<keyword evidence="1" id="KW-0812">Transmembrane</keyword>
<proteinExistence type="predicted"/>
<reference evidence="2" key="1">
    <citation type="submission" date="2022-03" db="EMBL/GenBank/DDBJ databases">
        <authorList>
            <person name="Martin H S."/>
        </authorList>
    </citation>
    <scope>NUCLEOTIDE SEQUENCE</scope>
</reference>
<accession>A0ABN8IMP5</accession>
<sequence length="233" mass="25587">MPPPFGHPSYEFEEPDDYEQKGVEDSNYFGLTDMALWYTAVLVAMLLLWMLMFFCLRIISLSTVEYSTDNDEKTDEVITETLQDVIIFIVCCFVALLIIVFSLTVMRMLLLLGQKTRSPQQRRQYLGSRARPSIPEADPAVYVSPANLPPPPKYEAMAPPSYDEVVGVHYPNFQQSQVQPIATPIAVAMAQNATATATTSPAATTADTTAIASPPTTLTVTNERAPAVTAVSS</sequence>
<evidence type="ECO:0000313" key="3">
    <source>
        <dbReference type="Proteomes" id="UP000837857"/>
    </source>
</evidence>
<keyword evidence="1" id="KW-0472">Membrane</keyword>
<keyword evidence="1" id="KW-1133">Transmembrane helix</keyword>
<dbReference type="EMBL" id="OW152837">
    <property type="protein sequence ID" value="CAH2058316.1"/>
    <property type="molecule type" value="Genomic_DNA"/>
</dbReference>
<feature type="transmembrane region" description="Helical" evidence="1">
    <location>
        <begin position="35"/>
        <end position="59"/>
    </location>
</feature>
<keyword evidence="3" id="KW-1185">Reference proteome</keyword>
<feature type="non-terminal residue" evidence="2">
    <location>
        <position position="233"/>
    </location>
</feature>
<gene>
    <name evidence="2" type="ORF">IPOD504_LOCUS10540</name>
</gene>
<protein>
    <submittedName>
        <fullName evidence="2">Uncharacterized protein</fullName>
    </submittedName>
</protein>
<dbReference type="Proteomes" id="UP000837857">
    <property type="component" value="Chromosome 25"/>
</dbReference>
<evidence type="ECO:0000256" key="1">
    <source>
        <dbReference type="SAM" id="Phobius"/>
    </source>
</evidence>
<feature type="transmembrane region" description="Helical" evidence="1">
    <location>
        <begin position="85"/>
        <end position="113"/>
    </location>
</feature>